<dbReference type="PROSITE" id="PS51007">
    <property type="entry name" value="CYTC"/>
    <property type="match status" value="1"/>
</dbReference>
<evidence type="ECO:0000256" key="3">
    <source>
        <dbReference type="ARBA" id="ARBA00022723"/>
    </source>
</evidence>
<dbReference type="InterPro" id="IPR036909">
    <property type="entry name" value="Cyt_c-like_dom_sf"/>
</dbReference>
<dbReference type="GO" id="GO:0009055">
    <property type="term" value="F:electron transfer activity"/>
    <property type="evidence" value="ECO:0007669"/>
    <property type="project" value="InterPro"/>
</dbReference>
<accession>A0A517Y1D9</accession>
<evidence type="ECO:0000256" key="6">
    <source>
        <dbReference type="ARBA" id="ARBA00023008"/>
    </source>
</evidence>
<dbReference type="GO" id="GO:0005507">
    <property type="term" value="F:copper ion binding"/>
    <property type="evidence" value="ECO:0007669"/>
    <property type="project" value="InterPro"/>
</dbReference>
<dbReference type="SUPFAM" id="SSF63829">
    <property type="entry name" value="Calcium-dependent phosphotriesterase"/>
    <property type="match status" value="1"/>
</dbReference>
<dbReference type="GO" id="GO:0020037">
    <property type="term" value="F:heme binding"/>
    <property type="evidence" value="ECO:0007669"/>
    <property type="project" value="InterPro"/>
</dbReference>
<evidence type="ECO:0000256" key="2">
    <source>
        <dbReference type="ARBA" id="ARBA00022617"/>
    </source>
</evidence>
<reference evidence="9 10" key="1">
    <citation type="submission" date="2019-02" db="EMBL/GenBank/DDBJ databases">
        <title>Deep-cultivation of Planctomycetes and their phenomic and genomic characterization uncovers novel biology.</title>
        <authorList>
            <person name="Wiegand S."/>
            <person name="Jogler M."/>
            <person name="Boedeker C."/>
            <person name="Pinto D."/>
            <person name="Vollmers J."/>
            <person name="Rivas-Marin E."/>
            <person name="Kohn T."/>
            <person name="Peeters S.H."/>
            <person name="Heuer A."/>
            <person name="Rast P."/>
            <person name="Oberbeckmann S."/>
            <person name="Bunk B."/>
            <person name="Jeske O."/>
            <person name="Meyerdierks A."/>
            <person name="Storesund J.E."/>
            <person name="Kallscheuer N."/>
            <person name="Luecker S."/>
            <person name="Lage O.M."/>
            <person name="Pohl T."/>
            <person name="Merkel B.J."/>
            <person name="Hornburger P."/>
            <person name="Mueller R.-W."/>
            <person name="Bruemmer F."/>
            <person name="Labrenz M."/>
            <person name="Spormann A.M."/>
            <person name="Op den Camp H."/>
            <person name="Overmann J."/>
            <person name="Amann R."/>
            <person name="Jetten M.S.M."/>
            <person name="Mascher T."/>
            <person name="Medema M.H."/>
            <person name="Devos D.P."/>
            <person name="Kaster A.-K."/>
            <person name="Ovreas L."/>
            <person name="Rohde M."/>
            <person name="Galperin M.Y."/>
            <person name="Jogler C."/>
        </authorList>
    </citation>
    <scope>NUCLEOTIDE SEQUENCE [LARGE SCALE GENOMIC DNA]</scope>
    <source>
        <strain evidence="9 10">ETA_A1</strain>
    </source>
</reference>
<dbReference type="InterPro" id="IPR028871">
    <property type="entry name" value="BlueCu_1_BS"/>
</dbReference>
<dbReference type="Gene3D" id="1.10.760.10">
    <property type="entry name" value="Cytochrome c-like domain"/>
    <property type="match status" value="1"/>
</dbReference>
<keyword evidence="2 7" id="KW-0349">Heme</keyword>
<dbReference type="PANTHER" id="PTHR33546:SF1">
    <property type="entry name" value="LARGE, MULTIFUNCTIONAL SECRETED PROTEIN"/>
    <property type="match status" value="1"/>
</dbReference>
<dbReference type="SUPFAM" id="SSF46626">
    <property type="entry name" value="Cytochrome c"/>
    <property type="match status" value="1"/>
</dbReference>
<dbReference type="Gene3D" id="2.120.10.30">
    <property type="entry name" value="TolB, C-terminal domain"/>
    <property type="match status" value="1"/>
</dbReference>
<dbReference type="InterPro" id="IPR009056">
    <property type="entry name" value="Cyt_c-like_dom"/>
</dbReference>
<dbReference type="PANTHER" id="PTHR33546">
    <property type="entry name" value="LARGE, MULTIFUNCTIONAL SECRETED PROTEIN-RELATED"/>
    <property type="match status" value="1"/>
</dbReference>
<name>A0A517Y1D9_9BACT</name>
<evidence type="ECO:0000259" key="8">
    <source>
        <dbReference type="PROSITE" id="PS51007"/>
    </source>
</evidence>
<dbReference type="InterPro" id="IPR011042">
    <property type="entry name" value="6-blade_b-propeller_TolB-like"/>
</dbReference>
<dbReference type="InterPro" id="IPR013427">
    <property type="entry name" value="Haem-bd_dom_put"/>
</dbReference>
<dbReference type="NCBIfam" id="TIGR02603">
    <property type="entry name" value="CxxCH_TIGR02603"/>
    <property type="match status" value="1"/>
</dbReference>
<keyword evidence="3 7" id="KW-0479">Metal-binding</keyword>
<dbReference type="EMBL" id="CP036273">
    <property type="protein sequence ID" value="QDU23560.1"/>
    <property type="molecule type" value="Genomic_DNA"/>
</dbReference>
<evidence type="ECO:0000256" key="7">
    <source>
        <dbReference type="PROSITE-ProRule" id="PRU00433"/>
    </source>
</evidence>
<dbReference type="KEGG" id="uli:ETAA1_55610"/>
<dbReference type="Gene3D" id="2.60.40.420">
    <property type="entry name" value="Cupredoxins - blue copper proteins"/>
    <property type="match status" value="1"/>
</dbReference>
<evidence type="ECO:0000313" key="9">
    <source>
        <dbReference type="EMBL" id="QDU23560.1"/>
    </source>
</evidence>
<dbReference type="CDD" id="cd04233">
    <property type="entry name" value="Auracyanin"/>
    <property type="match status" value="1"/>
</dbReference>
<evidence type="ECO:0000256" key="4">
    <source>
        <dbReference type="ARBA" id="ARBA00022982"/>
    </source>
</evidence>
<keyword evidence="1" id="KW-0813">Transport</keyword>
<evidence type="ECO:0000256" key="5">
    <source>
        <dbReference type="ARBA" id="ARBA00023004"/>
    </source>
</evidence>
<protein>
    <submittedName>
        <fullName evidence="9">Auracyanin-A</fullName>
    </submittedName>
</protein>
<organism evidence="9 10">
    <name type="scientific">Urbifossiella limnaea</name>
    <dbReference type="NCBI Taxonomy" id="2528023"/>
    <lineage>
        <taxon>Bacteria</taxon>
        <taxon>Pseudomonadati</taxon>
        <taxon>Planctomycetota</taxon>
        <taxon>Planctomycetia</taxon>
        <taxon>Gemmatales</taxon>
        <taxon>Gemmataceae</taxon>
        <taxon>Urbifossiella</taxon>
    </lineage>
</organism>
<keyword evidence="5 7" id="KW-0408">Iron</keyword>
<dbReference type="InterPro" id="IPR046476">
    <property type="entry name" value="DUF6797"/>
</dbReference>
<dbReference type="AlphaFoldDB" id="A0A517Y1D9"/>
<keyword evidence="4" id="KW-0249">Electron transport</keyword>
<keyword evidence="6" id="KW-0186">Copper</keyword>
<dbReference type="InterPro" id="IPR000923">
    <property type="entry name" value="BlueCu_1"/>
</dbReference>
<sequence length="1032" mass="112044">MPRWVPLANLLLGLAVVAPGPDTPPPQRDPFRLAFGPDGTPAYSDTLVRELAADARARGDARRGAGVFAAATSACGSCHKVGGRGGEVGPDLSKVGNCIPPEAVVEAVFWPSRTVHPAFKAVAVVDANGRALQGVVKEETKAELVLTDAAGKAHRVPKADIETRRDVGSLMPAGLTAGMTPDQRRDLVRYLLDLGKADGLEALSHEPVKFDYPRAPLRPDEWPNRAHPVNRDRVYDFYTREANHFRGRRPLPLLLPEWPGIDGGGFGHWGNQNDTTWKNGRWNKTDLGSLQCGVFRSGPLVVPRGVCVRLGEDGELAACFNPDTLQYEAVWTGGFVQTSEFRAGFLDGLKPVGHVLPPPERTKVTQPVAYRGFYRHGTRTIFAYRLGGVEMLDAPWVEDGKFVRVVAPADRHPLAHLTRGGRPQWPQVLAAAGERGTGRPYAVDTIPPPFQNPWNALMHFGGHDFFPDGSAAVCTMQGDVWRVDGLDDALANVRWRRVAAGLHHALGLVVGDGSVYVLGRDQITRLHDRNADGEADFYECFSNAYVTSPAGHDYICGLERDAAGNFYTASGNQGLLRVSPDGKRVEVLATGFRNPDGLGLVPGGTITVPCSEGEWTPASMVCEVPPGAKVPPHFGYGGPRGGKPPALPLAYLPRGLDNSSGGQVFVAGRKWGPVQGQRVHLSFGTASHFLLLRDEVDGQPQGAVVPLPGDFRSGVHRGRFHPTDGQLYVTGMSGWASYSAADGCFQRVRYTGDPVQLPRRFHVHRNGVLVEFTQPLDRAVVERADRHFAQCWNYRYGPGYGSREFSPSHYGVPGHDPVPIASARLLPGGHTLFLEMPDLQPVSQLHLNVGVAADRTCDLFVTVHKLGEPFRDLPNYRESDRPVAAHPILADLAAAGKREPNPWRAPIPNARNVRVEAGKNLTFATPLVRLKAGEAVKLTFRNPDVVPHNWVLVKPGTLKTVGELANRLIADPDAVARNYVPKSADVLAYTDVVPPLGSTDIHFRAPAAPGRYPFLCSFPGHWMVMNGELVVE</sequence>
<dbReference type="Proteomes" id="UP000319576">
    <property type="component" value="Chromosome"/>
</dbReference>
<gene>
    <name evidence="9" type="ORF">ETAA1_55610</name>
</gene>
<dbReference type="Pfam" id="PF00127">
    <property type="entry name" value="Copper-bind"/>
    <property type="match status" value="1"/>
</dbReference>
<dbReference type="Pfam" id="PF20601">
    <property type="entry name" value="DUF6797"/>
    <property type="match status" value="1"/>
</dbReference>
<evidence type="ECO:0000313" key="10">
    <source>
        <dbReference type="Proteomes" id="UP000319576"/>
    </source>
</evidence>
<dbReference type="InterPro" id="IPR008972">
    <property type="entry name" value="Cupredoxin"/>
</dbReference>
<feature type="domain" description="Cytochrome c" evidence="8">
    <location>
        <begin position="59"/>
        <end position="195"/>
    </location>
</feature>
<evidence type="ECO:0000256" key="1">
    <source>
        <dbReference type="ARBA" id="ARBA00022448"/>
    </source>
</evidence>
<proteinExistence type="predicted"/>
<dbReference type="RefSeq" id="WP_202920445.1">
    <property type="nucleotide sequence ID" value="NZ_CP036273.1"/>
</dbReference>
<dbReference type="SUPFAM" id="SSF49503">
    <property type="entry name" value="Cupredoxins"/>
    <property type="match status" value="1"/>
</dbReference>
<keyword evidence="10" id="KW-1185">Reference proteome</keyword>
<dbReference type="PROSITE" id="PS00196">
    <property type="entry name" value="COPPER_BLUE"/>
    <property type="match status" value="1"/>
</dbReference>